<dbReference type="OrthoDB" id="4991875at2759"/>
<gene>
    <name evidence="2" type="ORF">B0T11DRAFT_331894</name>
</gene>
<reference evidence="2" key="1">
    <citation type="journal article" date="2021" name="Nat. Commun.">
        <title>Genetic determinants of endophytism in the Arabidopsis root mycobiome.</title>
        <authorList>
            <person name="Mesny F."/>
            <person name="Miyauchi S."/>
            <person name="Thiergart T."/>
            <person name="Pickel B."/>
            <person name="Atanasova L."/>
            <person name="Karlsson M."/>
            <person name="Huettel B."/>
            <person name="Barry K.W."/>
            <person name="Haridas S."/>
            <person name="Chen C."/>
            <person name="Bauer D."/>
            <person name="Andreopoulos W."/>
            <person name="Pangilinan J."/>
            <person name="LaButti K."/>
            <person name="Riley R."/>
            <person name="Lipzen A."/>
            <person name="Clum A."/>
            <person name="Drula E."/>
            <person name="Henrissat B."/>
            <person name="Kohler A."/>
            <person name="Grigoriev I.V."/>
            <person name="Martin F.M."/>
            <person name="Hacquard S."/>
        </authorList>
    </citation>
    <scope>NUCLEOTIDE SEQUENCE</scope>
    <source>
        <strain evidence="2">MPI-CAGE-AT-0016</strain>
    </source>
</reference>
<sequence length="231" mass="23070">MSLTSSYIAPSGAVVTRLPVPDYGTQILVAEVLGAEPTATTYRIGCPPGPEDECNIETNTVTIGPYASETLPSGAAETGTFGLLMTRNDFAFLWSVQCAMSRTVAKDCTFISVGDAASATGDAPSSTTTVTDREDLEAAGVATLTYSDVTITAGQEFLEGTSASTTGAESSGGQTSGSQTSASQTSGTETGTAAASGTGGADDGSAASVWGVSRWAAVGAMTIALVNGLMS</sequence>
<dbReference type="AlphaFoldDB" id="A0A8K0T9Z4"/>
<organism evidence="2 3">
    <name type="scientific">Plectosphaerella cucumerina</name>
    <dbReference type="NCBI Taxonomy" id="40658"/>
    <lineage>
        <taxon>Eukaryota</taxon>
        <taxon>Fungi</taxon>
        <taxon>Dikarya</taxon>
        <taxon>Ascomycota</taxon>
        <taxon>Pezizomycotina</taxon>
        <taxon>Sordariomycetes</taxon>
        <taxon>Hypocreomycetidae</taxon>
        <taxon>Glomerellales</taxon>
        <taxon>Plectosphaerellaceae</taxon>
        <taxon>Plectosphaerella</taxon>
    </lineage>
</organism>
<dbReference type="PANTHER" id="PTHR40640:SF1">
    <property type="entry name" value="ANCHORED GLYCOPROTEIN, PUTATIVE (AFU_ORTHOLOGUE AFUA_8G04860)-RELATED"/>
    <property type="match status" value="1"/>
</dbReference>
<accession>A0A8K0T9Z4</accession>
<evidence type="ECO:0000313" key="3">
    <source>
        <dbReference type="Proteomes" id="UP000813385"/>
    </source>
</evidence>
<feature type="region of interest" description="Disordered" evidence="1">
    <location>
        <begin position="162"/>
        <end position="203"/>
    </location>
</feature>
<keyword evidence="3" id="KW-1185">Reference proteome</keyword>
<dbReference type="Proteomes" id="UP000813385">
    <property type="component" value="Unassembled WGS sequence"/>
</dbReference>
<evidence type="ECO:0000313" key="2">
    <source>
        <dbReference type="EMBL" id="KAH7354010.1"/>
    </source>
</evidence>
<feature type="compositionally biased region" description="Low complexity" evidence="1">
    <location>
        <begin position="162"/>
        <end position="196"/>
    </location>
</feature>
<proteinExistence type="predicted"/>
<protein>
    <submittedName>
        <fullName evidence="2">Uncharacterized protein</fullName>
    </submittedName>
</protein>
<name>A0A8K0T9Z4_9PEZI</name>
<comment type="caution">
    <text evidence="2">The sequence shown here is derived from an EMBL/GenBank/DDBJ whole genome shotgun (WGS) entry which is preliminary data.</text>
</comment>
<dbReference type="PANTHER" id="PTHR40640">
    <property type="entry name" value="ANCHORED GLYCOPROTEIN, PUTATIVE (AFU_ORTHOLOGUE AFUA_8G04860)-RELATED"/>
    <property type="match status" value="1"/>
</dbReference>
<evidence type="ECO:0000256" key="1">
    <source>
        <dbReference type="SAM" id="MobiDB-lite"/>
    </source>
</evidence>
<dbReference type="EMBL" id="JAGPXD010000005">
    <property type="protein sequence ID" value="KAH7354010.1"/>
    <property type="molecule type" value="Genomic_DNA"/>
</dbReference>